<dbReference type="InterPro" id="IPR025332">
    <property type="entry name" value="DUF4238"/>
</dbReference>
<gene>
    <name evidence="1" type="ORF">JKA74_09835</name>
</gene>
<proteinExistence type="predicted"/>
<accession>A0A934WYH8</accession>
<dbReference type="AlphaFoldDB" id="A0A934WYH8"/>
<name>A0A934WYH8_9BACT</name>
<comment type="caution">
    <text evidence="1">The sequence shown here is derived from an EMBL/GenBank/DDBJ whole genome shotgun (WGS) entry which is preliminary data.</text>
</comment>
<keyword evidence="2" id="KW-1185">Reference proteome</keyword>
<dbReference type="RefSeq" id="WP_201431005.1">
    <property type="nucleotide sequence ID" value="NZ_JAEQBW010000003.1"/>
</dbReference>
<dbReference type="Pfam" id="PF14022">
    <property type="entry name" value="DUF4238"/>
    <property type="match status" value="1"/>
</dbReference>
<protein>
    <submittedName>
        <fullName evidence="1">DUF4238 domain-containing protein</fullName>
    </submittedName>
</protein>
<sequence>MAKKKKQHYGPQMILRNFSSDLEKKLIAIFNVENGFYKTDCAIKNQAQDDYFYGNDAVIEEYLAKNENETAPIIKAIINTENLPKRDSTEYVNLFTFVFQLAYRTQSSVELINEIVNKNLQEIIKHDVRLKKLEVRAFNSD</sequence>
<evidence type="ECO:0000313" key="2">
    <source>
        <dbReference type="Proteomes" id="UP000611723"/>
    </source>
</evidence>
<evidence type="ECO:0000313" key="1">
    <source>
        <dbReference type="EMBL" id="MBK6265339.1"/>
    </source>
</evidence>
<dbReference type="Proteomes" id="UP000611723">
    <property type="component" value="Unassembled WGS sequence"/>
</dbReference>
<organism evidence="1 2">
    <name type="scientific">Marivirga aurantiaca</name>
    <dbReference type="NCBI Taxonomy" id="2802615"/>
    <lineage>
        <taxon>Bacteria</taxon>
        <taxon>Pseudomonadati</taxon>
        <taxon>Bacteroidota</taxon>
        <taxon>Cytophagia</taxon>
        <taxon>Cytophagales</taxon>
        <taxon>Marivirgaceae</taxon>
        <taxon>Marivirga</taxon>
    </lineage>
</organism>
<reference evidence="1" key="1">
    <citation type="submission" date="2021-01" db="EMBL/GenBank/DDBJ databases">
        <title>Marivirga aurantiaca sp. nov., isolated from intertidal surface sediments.</title>
        <authorList>
            <person name="Zhang M."/>
        </authorList>
    </citation>
    <scope>NUCLEOTIDE SEQUENCE</scope>
    <source>
        <strain evidence="1">S37H4</strain>
    </source>
</reference>
<dbReference type="EMBL" id="JAEQBW010000003">
    <property type="protein sequence ID" value="MBK6265339.1"/>
    <property type="molecule type" value="Genomic_DNA"/>
</dbReference>